<evidence type="ECO:0000259" key="5">
    <source>
        <dbReference type="PROSITE" id="PS50893"/>
    </source>
</evidence>
<keyword evidence="2" id="KW-0067">ATP-binding</keyword>
<evidence type="ECO:0000313" key="6">
    <source>
        <dbReference type="EMBL" id="OTF70083.1"/>
    </source>
</evidence>
<organism evidence="6 7">
    <name type="scientific">Euroglyphus maynei</name>
    <name type="common">Mayne's house dust mite</name>
    <dbReference type="NCBI Taxonomy" id="6958"/>
    <lineage>
        <taxon>Eukaryota</taxon>
        <taxon>Metazoa</taxon>
        <taxon>Ecdysozoa</taxon>
        <taxon>Arthropoda</taxon>
        <taxon>Chelicerata</taxon>
        <taxon>Arachnida</taxon>
        <taxon>Acari</taxon>
        <taxon>Acariformes</taxon>
        <taxon>Sarcoptiformes</taxon>
        <taxon>Astigmata</taxon>
        <taxon>Psoroptidia</taxon>
        <taxon>Analgoidea</taxon>
        <taxon>Pyroglyphidae</taxon>
        <taxon>Pyroglyphinae</taxon>
        <taxon>Euroglyphus</taxon>
    </lineage>
</organism>
<evidence type="ECO:0000256" key="4">
    <source>
        <dbReference type="SAM" id="Phobius"/>
    </source>
</evidence>
<dbReference type="InterPro" id="IPR027417">
    <property type="entry name" value="P-loop_NTPase"/>
</dbReference>
<evidence type="ECO:0000256" key="1">
    <source>
        <dbReference type="ARBA" id="ARBA00022741"/>
    </source>
</evidence>
<dbReference type="EMBL" id="MUJZ01067374">
    <property type="protein sequence ID" value="OTF70083.1"/>
    <property type="molecule type" value="Genomic_DNA"/>
</dbReference>
<protein>
    <recommendedName>
        <fullName evidence="5">ABC transporter domain-containing protein</fullName>
    </recommendedName>
</protein>
<dbReference type="GO" id="GO:0016020">
    <property type="term" value="C:membrane"/>
    <property type="evidence" value="ECO:0007669"/>
    <property type="project" value="InterPro"/>
</dbReference>
<dbReference type="GO" id="GO:0140359">
    <property type="term" value="F:ABC-type transporter activity"/>
    <property type="evidence" value="ECO:0007669"/>
    <property type="project" value="InterPro"/>
</dbReference>
<name>A0A1Y3AR21_EURMA</name>
<dbReference type="CDD" id="cd03263">
    <property type="entry name" value="ABC_subfamily_A"/>
    <property type="match status" value="1"/>
</dbReference>
<dbReference type="InterPro" id="IPR003439">
    <property type="entry name" value="ABC_transporter-like_ATP-bd"/>
</dbReference>
<keyword evidence="4" id="KW-0472">Membrane</keyword>
<feature type="compositionally biased region" description="Low complexity" evidence="3">
    <location>
        <begin position="219"/>
        <end position="232"/>
    </location>
</feature>
<dbReference type="OrthoDB" id="6500691at2759"/>
<keyword evidence="4" id="KW-1133">Transmembrane helix</keyword>
<dbReference type="GO" id="GO:0016887">
    <property type="term" value="F:ATP hydrolysis activity"/>
    <property type="evidence" value="ECO:0007669"/>
    <property type="project" value="InterPro"/>
</dbReference>
<dbReference type="SUPFAM" id="SSF52540">
    <property type="entry name" value="P-loop containing nucleoside triphosphate hydrolases"/>
    <property type="match status" value="1"/>
</dbReference>
<dbReference type="PROSITE" id="PS50893">
    <property type="entry name" value="ABC_TRANSPORTER_2"/>
    <property type="match status" value="1"/>
</dbReference>
<reference evidence="6 7" key="1">
    <citation type="submission" date="2017-03" db="EMBL/GenBank/DDBJ databases">
        <title>Genome Survey of Euroglyphus maynei.</title>
        <authorList>
            <person name="Arlian L.G."/>
            <person name="Morgan M.S."/>
            <person name="Rider S.D."/>
        </authorList>
    </citation>
    <scope>NUCLEOTIDE SEQUENCE [LARGE SCALE GENOMIC DNA]</scope>
    <source>
        <strain evidence="6">Arlian Lab</strain>
        <tissue evidence="6">Whole body</tissue>
    </source>
</reference>
<feature type="domain" description="ABC transporter" evidence="5">
    <location>
        <begin position="237"/>
        <end position="474"/>
    </location>
</feature>
<dbReference type="Pfam" id="PF00005">
    <property type="entry name" value="ABC_tran"/>
    <property type="match status" value="1"/>
</dbReference>
<dbReference type="PANTHER" id="PTHR19229">
    <property type="entry name" value="ATP-BINDING CASSETTE TRANSPORTER SUBFAMILY A ABCA"/>
    <property type="match status" value="1"/>
</dbReference>
<sequence length="922" mass="105230">MSFTQKIFTCLSMSTSFCFGMMYMTRFEVQGVGMQWNNLWHSPMQGDTMNVGTAIIMMAIDSFIYFIVAWYISHVHPPGNNARRYPALFFLSFSYWKNDFLRAFGFGEDQSSPLHVNHMNHKDLLSYSMNNKFENYHSGRLDNEIKDDEDNTSITLENDDAFNIVDPEEWKSLSSKAFFNFHHDDNTMIADGTLKTVSGTLKKAIHNHIDCTTLTRKPSQQSTQSTASTASQNPLGMEINGLYVIYNERSTRSKHMAVSNLNLNLKEGQITTILGRNGAGKTTTINVLTGQMPPTSGTVTIYGYRIPDDFSHARRLLGYCPQYNTLFDDLTVREHLLFFAELKGLLQDSKTIEHDVNEILHNMGLWNLQHQMAKHLSGGLKRRLCVALAFVGGSKLIILDEPTASVDPVARRRIWDLIVQQKRSRTILLTTHHMDEADILSDEVAVIYRGKLLCIGSPLLLKSKYGCGYRLTVSRQGGLLDCDSMTNVDVDDEESNVNSFDSRITIRPRSEVEKLMAFTKCLIPNASFVEDNNGQVILSLPHLDDYGVAHDYATFFRCLDSNIRTLGFGSYGVTSTTLEEVFLTLCSLEELNMPVDEAKLAVARRLNHQAMGSYSQNTDSLNQFSSSRQEDIQMDSGIRLKSRQLFALFKKRFLHMIRDWKLLFCTLFLPCLFIAFAMAMTLIKPSFAPDPALPLVPHIYGHSTVSFLHNHPRHGNFTEKFQMLEQELIESNDDQTVDCMRPRDKWRTAKCPIMRNKFESPLPIHLITLKGAAWDRNSRSSCKCPDCFPDIHTMSHFIPMPIQGPYGWFYNLSKLIDINQFLLRTQPEFMDRRWGGWSFRSVRSQQRITMPKRRIVKVWYDNNGFHTMPSYLNAINNALLRANLKAVGEKNSSYRITTYSHPLHVRSNQLGDQSVMQQAGDA</sequence>
<keyword evidence="7" id="KW-1185">Reference proteome</keyword>
<evidence type="ECO:0000256" key="2">
    <source>
        <dbReference type="ARBA" id="ARBA00022840"/>
    </source>
</evidence>
<feature type="region of interest" description="Disordered" evidence="3">
    <location>
        <begin position="214"/>
        <end position="233"/>
    </location>
</feature>
<feature type="transmembrane region" description="Helical" evidence="4">
    <location>
        <begin position="51"/>
        <end position="73"/>
    </location>
</feature>
<dbReference type="AlphaFoldDB" id="A0A1Y3AR21"/>
<dbReference type="Proteomes" id="UP000194236">
    <property type="component" value="Unassembled WGS sequence"/>
</dbReference>
<proteinExistence type="predicted"/>
<dbReference type="GO" id="GO:0005524">
    <property type="term" value="F:ATP binding"/>
    <property type="evidence" value="ECO:0007669"/>
    <property type="project" value="UniProtKB-KW"/>
</dbReference>
<feature type="transmembrane region" description="Helical" evidence="4">
    <location>
        <begin position="660"/>
        <end position="683"/>
    </location>
</feature>
<gene>
    <name evidence="6" type="ORF">BLA29_001894</name>
</gene>
<dbReference type="InterPro" id="IPR003593">
    <property type="entry name" value="AAA+_ATPase"/>
</dbReference>
<dbReference type="GO" id="GO:0005319">
    <property type="term" value="F:lipid transporter activity"/>
    <property type="evidence" value="ECO:0007669"/>
    <property type="project" value="TreeGrafter"/>
</dbReference>
<accession>A0A1Y3AR21</accession>
<dbReference type="PANTHER" id="PTHR19229:SF250">
    <property type="entry name" value="ABC TRANSPORTER DOMAIN-CONTAINING PROTEIN-RELATED"/>
    <property type="match status" value="1"/>
</dbReference>
<dbReference type="Gene3D" id="3.40.50.300">
    <property type="entry name" value="P-loop containing nucleotide triphosphate hydrolases"/>
    <property type="match status" value="1"/>
</dbReference>
<dbReference type="FunFam" id="3.40.50.300:FF:000933">
    <property type="entry name" value="ABC transporter A family member 7"/>
    <property type="match status" value="1"/>
</dbReference>
<evidence type="ECO:0000256" key="3">
    <source>
        <dbReference type="SAM" id="MobiDB-lite"/>
    </source>
</evidence>
<evidence type="ECO:0000313" key="7">
    <source>
        <dbReference type="Proteomes" id="UP000194236"/>
    </source>
</evidence>
<keyword evidence="4" id="KW-0812">Transmembrane</keyword>
<feature type="non-terminal residue" evidence="6">
    <location>
        <position position="922"/>
    </location>
</feature>
<keyword evidence="1" id="KW-0547">Nucleotide-binding</keyword>
<dbReference type="SMART" id="SM00382">
    <property type="entry name" value="AAA"/>
    <property type="match status" value="1"/>
</dbReference>
<comment type="caution">
    <text evidence="6">The sequence shown here is derived from an EMBL/GenBank/DDBJ whole genome shotgun (WGS) entry which is preliminary data.</text>
</comment>
<dbReference type="InterPro" id="IPR026082">
    <property type="entry name" value="ABCA"/>
</dbReference>